<organism evidence="2 4">
    <name type="scientific">Toxocara canis</name>
    <name type="common">Canine roundworm</name>
    <dbReference type="NCBI Taxonomy" id="6265"/>
    <lineage>
        <taxon>Eukaryota</taxon>
        <taxon>Metazoa</taxon>
        <taxon>Ecdysozoa</taxon>
        <taxon>Nematoda</taxon>
        <taxon>Chromadorea</taxon>
        <taxon>Rhabditida</taxon>
        <taxon>Spirurina</taxon>
        <taxon>Ascaridomorpha</taxon>
        <taxon>Ascaridoidea</taxon>
        <taxon>Toxocaridae</taxon>
        <taxon>Toxocara</taxon>
    </lineage>
</organism>
<gene>
    <name evidence="2" type="ORF">Tcan_15200</name>
    <name evidence="3" type="ORF">TCNE_LOCUS19858</name>
</gene>
<accession>A0A0B2UVC4</accession>
<evidence type="ECO:0000256" key="1">
    <source>
        <dbReference type="SAM" id="SignalP"/>
    </source>
</evidence>
<dbReference type="EMBL" id="JPKZ01003123">
    <property type="protein sequence ID" value="KHN73348.1"/>
    <property type="molecule type" value="Genomic_DNA"/>
</dbReference>
<sequence length="144" mass="16219">MEAIGTPLQVILLFLLLESSLLDVNGSVIRKSLSDRDIFDVVYNGLVDDEEELQLMKMKILTDIEKGNDEDYEEASRGSDIGEGDINSKESFSELRQGAIKTVDDWSNSAEAKRIPSRSRRNLTTNKNVSKKLKTRCFFNPVTC</sequence>
<reference evidence="2 4" key="1">
    <citation type="submission" date="2014-11" db="EMBL/GenBank/DDBJ databases">
        <title>Genetic blueprint of the zoonotic pathogen Toxocara canis.</title>
        <authorList>
            <person name="Zhu X.-Q."/>
            <person name="Korhonen P.K."/>
            <person name="Cai H."/>
            <person name="Young N.D."/>
            <person name="Nejsum P."/>
            <person name="von Samson-Himmelstjerna G."/>
            <person name="Boag P.R."/>
            <person name="Tan P."/>
            <person name="Li Q."/>
            <person name="Min J."/>
            <person name="Yang Y."/>
            <person name="Wang X."/>
            <person name="Fang X."/>
            <person name="Hall R.S."/>
            <person name="Hofmann A."/>
            <person name="Sternberg P.W."/>
            <person name="Jex A.R."/>
            <person name="Gasser R.B."/>
        </authorList>
    </citation>
    <scope>NUCLEOTIDE SEQUENCE [LARGE SCALE GENOMIC DNA]</scope>
    <source>
        <strain evidence="2">PN_DK_2014</strain>
    </source>
</reference>
<feature type="signal peptide" evidence="1">
    <location>
        <begin position="1"/>
        <end position="26"/>
    </location>
</feature>
<dbReference type="AlphaFoldDB" id="A0A0B2UVC4"/>
<feature type="chain" id="PRO_5008827442" evidence="1">
    <location>
        <begin position="27"/>
        <end position="144"/>
    </location>
</feature>
<evidence type="ECO:0000313" key="3">
    <source>
        <dbReference type="EMBL" id="VDM51179.1"/>
    </source>
</evidence>
<name>A0A0B2UVC4_TOXCA</name>
<dbReference type="EMBL" id="UYWY01027619">
    <property type="protein sequence ID" value="VDM51179.1"/>
    <property type="molecule type" value="Genomic_DNA"/>
</dbReference>
<reference evidence="3" key="2">
    <citation type="submission" date="2018-11" db="EMBL/GenBank/DDBJ databases">
        <authorList>
            <consortium name="Pathogen Informatics"/>
        </authorList>
    </citation>
    <scope>NUCLEOTIDE SEQUENCE [LARGE SCALE GENOMIC DNA]</scope>
</reference>
<evidence type="ECO:0000313" key="4">
    <source>
        <dbReference type="Proteomes" id="UP000031036"/>
    </source>
</evidence>
<proteinExistence type="predicted"/>
<evidence type="ECO:0000313" key="2">
    <source>
        <dbReference type="EMBL" id="KHN73348.1"/>
    </source>
</evidence>
<keyword evidence="4" id="KW-1185">Reference proteome</keyword>
<protein>
    <submittedName>
        <fullName evidence="2">Uncharacterized protein</fullName>
    </submittedName>
</protein>
<keyword evidence="1" id="KW-0732">Signal</keyword>
<dbReference type="Proteomes" id="UP000031036">
    <property type="component" value="Unassembled WGS sequence"/>
</dbReference>